<dbReference type="PANTHER" id="PTHR33048:SF108">
    <property type="entry name" value="INTEGRAL MEMBRANE PROTEIN"/>
    <property type="match status" value="1"/>
</dbReference>
<name>A0A1E1KVJ6_9HELO</name>
<keyword evidence="2 7" id="KW-0812">Transmembrane</keyword>
<feature type="compositionally biased region" description="Basic and acidic residues" evidence="6">
    <location>
        <begin position="294"/>
        <end position="305"/>
    </location>
</feature>
<feature type="transmembrane region" description="Helical" evidence="7">
    <location>
        <begin position="137"/>
        <end position="159"/>
    </location>
</feature>
<protein>
    <recommendedName>
        <fullName evidence="8">Rhodopsin domain-containing protein</fullName>
    </recommendedName>
</protein>
<gene>
    <name evidence="9" type="ORF">RCO7_11098</name>
</gene>
<comment type="caution">
    <text evidence="9">The sequence shown here is derived from an EMBL/GenBank/DDBJ whole genome shotgun (WGS) entry which is preliminary data.</text>
</comment>
<sequence>MASVSWPQSLEKMMIMMITGAARESNINWDRTWLIFKQTPINQSESRASTILAGTIVPTVISSFFVISLGFAVILCLPVVYGASHHQQFLSDANLIATKKLAFANRIVYQFVLCTTKLGICSFYLRIFEDKQSKRILYALSAFILVAALTVEFIIVFSYRPVSGAWTLGARNCLPARPIYIGSTVINIIGDVALMGFVVPKIFILEIPGRQKVCACSVVCLGFLVIIASILRLLSIIRFNDSDDLSWQVGSITTWVSIEVSTALLCASAPCLKPLITKFFPHLLSSLISTTAEPRDRPESIETKRVRSRRQSMQSQKSAFIPHLKKAITTRVKTGLEEVKLKTINAKRLSRGTFAYAVRKRDDAFQENDWQDLTKGASVESWLGRIEDEEAVKKAAVTVALSDGSRDFGSIGRSTSGVPSIMSSG</sequence>
<dbReference type="InterPro" id="IPR049326">
    <property type="entry name" value="Rhodopsin_dom_fungi"/>
</dbReference>
<accession>A0A1E1KVJ6</accession>
<evidence type="ECO:0000256" key="5">
    <source>
        <dbReference type="ARBA" id="ARBA00038359"/>
    </source>
</evidence>
<dbReference type="PANTHER" id="PTHR33048">
    <property type="entry name" value="PTH11-LIKE INTEGRAL MEMBRANE PROTEIN (AFU_ORTHOLOGUE AFUA_5G11245)"/>
    <property type="match status" value="1"/>
</dbReference>
<comment type="subcellular location">
    <subcellularLocation>
        <location evidence="1">Membrane</location>
        <topology evidence="1">Multi-pass membrane protein</topology>
    </subcellularLocation>
</comment>
<dbReference type="GO" id="GO:0016020">
    <property type="term" value="C:membrane"/>
    <property type="evidence" value="ECO:0007669"/>
    <property type="project" value="UniProtKB-SubCell"/>
</dbReference>
<comment type="similarity">
    <text evidence="5">Belongs to the SAT4 family.</text>
</comment>
<evidence type="ECO:0000256" key="4">
    <source>
        <dbReference type="ARBA" id="ARBA00023136"/>
    </source>
</evidence>
<evidence type="ECO:0000313" key="10">
    <source>
        <dbReference type="Proteomes" id="UP000178129"/>
    </source>
</evidence>
<feature type="transmembrane region" description="Helical" evidence="7">
    <location>
        <begin position="107"/>
        <end position="125"/>
    </location>
</feature>
<dbReference type="InParanoid" id="A0A1E1KVJ6"/>
<evidence type="ECO:0000256" key="3">
    <source>
        <dbReference type="ARBA" id="ARBA00022989"/>
    </source>
</evidence>
<evidence type="ECO:0000256" key="6">
    <source>
        <dbReference type="SAM" id="MobiDB-lite"/>
    </source>
</evidence>
<keyword evidence="10" id="KW-1185">Reference proteome</keyword>
<dbReference type="InterPro" id="IPR052337">
    <property type="entry name" value="SAT4-like"/>
</dbReference>
<evidence type="ECO:0000313" key="9">
    <source>
        <dbReference type="EMBL" id="CZT02180.1"/>
    </source>
</evidence>
<dbReference type="AlphaFoldDB" id="A0A1E1KVJ6"/>
<evidence type="ECO:0000259" key="8">
    <source>
        <dbReference type="Pfam" id="PF20684"/>
    </source>
</evidence>
<feature type="transmembrane region" description="Helical" evidence="7">
    <location>
        <begin position="179"/>
        <end position="203"/>
    </location>
</feature>
<keyword evidence="4 7" id="KW-0472">Membrane</keyword>
<dbReference type="Pfam" id="PF20684">
    <property type="entry name" value="Fung_rhodopsin"/>
    <property type="match status" value="1"/>
</dbReference>
<keyword evidence="3 7" id="KW-1133">Transmembrane helix</keyword>
<evidence type="ECO:0000256" key="2">
    <source>
        <dbReference type="ARBA" id="ARBA00022692"/>
    </source>
</evidence>
<evidence type="ECO:0000256" key="7">
    <source>
        <dbReference type="SAM" id="Phobius"/>
    </source>
</evidence>
<dbReference type="Proteomes" id="UP000178129">
    <property type="component" value="Unassembled WGS sequence"/>
</dbReference>
<reference evidence="10" key="1">
    <citation type="submission" date="2016-03" db="EMBL/GenBank/DDBJ databases">
        <authorList>
            <person name="Ploux O."/>
        </authorList>
    </citation>
    <scope>NUCLEOTIDE SEQUENCE [LARGE SCALE GENOMIC DNA]</scope>
    <source>
        <strain evidence="10">UK7</strain>
    </source>
</reference>
<feature type="transmembrane region" description="Helical" evidence="7">
    <location>
        <begin position="51"/>
        <end position="81"/>
    </location>
</feature>
<dbReference type="EMBL" id="FJUW01000024">
    <property type="protein sequence ID" value="CZT02180.1"/>
    <property type="molecule type" value="Genomic_DNA"/>
</dbReference>
<proteinExistence type="inferred from homology"/>
<feature type="domain" description="Rhodopsin" evidence="8">
    <location>
        <begin position="64"/>
        <end position="277"/>
    </location>
</feature>
<feature type="region of interest" description="Disordered" evidence="6">
    <location>
        <begin position="294"/>
        <end position="316"/>
    </location>
</feature>
<evidence type="ECO:0000256" key="1">
    <source>
        <dbReference type="ARBA" id="ARBA00004141"/>
    </source>
</evidence>
<dbReference type="STRING" id="914237.A0A1E1KVJ6"/>
<feature type="transmembrane region" description="Helical" evidence="7">
    <location>
        <begin position="215"/>
        <end position="237"/>
    </location>
</feature>
<organism evidence="9 10">
    <name type="scientific">Rhynchosporium graminicola</name>
    <dbReference type="NCBI Taxonomy" id="2792576"/>
    <lineage>
        <taxon>Eukaryota</taxon>
        <taxon>Fungi</taxon>
        <taxon>Dikarya</taxon>
        <taxon>Ascomycota</taxon>
        <taxon>Pezizomycotina</taxon>
        <taxon>Leotiomycetes</taxon>
        <taxon>Helotiales</taxon>
        <taxon>Ploettnerulaceae</taxon>
        <taxon>Rhynchosporium</taxon>
    </lineage>
</organism>